<dbReference type="NCBIfam" id="TIGR03573">
    <property type="entry name" value="WbuX"/>
    <property type="match status" value="1"/>
</dbReference>
<keyword evidence="3" id="KW-0808">Transferase</keyword>
<evidence type="ECO:0000259" key="2">
    <source>
        <dbReference type="Pfam" id="PF02540"/>
    </source>
</evidence>
<dbReference type="GO" id="GO:0016740">
    <property type="term" value="F:transferase activity"/>
    <property type="evidence" value="ECO:0007669"/>
    <property type="project" value="UniProtKB-KW"/>
</dbReference>
<protein>
    <submittedName>
        <fullName evidence="3">N-acetyl sugar amidotransferase</fullName>
    </submittedName>
</protein>
<sequence length="369" mass="42604">MNSAYQICTRCVMDTTAPGIEFDSTGICNYCKSHEEKVAATPLYQGGAEEKLRQLVARLQSEKRGEYDSIVGLSGGVDSSYVAYQAVKLGLKPLAVHFDNGWNSELAVKNIEQIVKRLGLDLLTFVIDWEEFKDIQRSFFKAHVIDIEMVTDHAIFAAMYQIANKHKIRYILSGTNAATEGIMPAAWQHFKFDLRNLKAIHRQFGTRPIKRYPTLSVWEMAWNHYVRGAKSVSLLNYLPYRKDEAMRTLKDELGWQYYGGKHYESTFTKFYQAHILPAKFGVDKRRIHLSDLIMNGEVTREEALSDLHKPLYEPLQLEQDQDYVRKKLGFSKEDFQAYMSSPPVSHYEYPSYAKLAQRLVSVHKKRLHK</sequence>
<organism evidence="3 4">
    <name type="scientific">Roseateles asaccharophilus</name>
    <dbReference type="NCBI Taxonomy" id="582607"/>
    <lineage>
        <taxon>Bacteria</taxon>
        <taxon>Pseudomonadati</taxon>
        <taxon>Pseudomonadota</taxon>
        <taxon>Betaproteobacteria</taxon>
        <taxon>Burkholderiales</taxon>
        <taxon>Sphaerotilaceae</taxon>
        <taxon>Roseateles</taxon>
    </lineage>
</organism>
<name>A0A4R6MYC5_9BURK</name>
<dbReference type="Gene3D" id="3.40.50.620">
    <property type="entry name" value="HUPs"/>
    <property type="match status" value="1"/>
</dbReference>
<evidence type="ECO:0000256" key="1">
    <source>
        <dbReference type="ARBA" id="ARBA00022598"/>
    </source>
</evidence>
<keyword evidence="4" id="KW-1185">Reference proteome</keyword>
<accession>A0A4R6MYC5</accession>
<dbReference type="Pfam" id="PF02540">
    <property type="entry name" value="NAD_synthase"/>
    <property type="match status" value="1"/>
</dbReference>
<proteinExistence type="predicted"/>
<evidence type="ECO:0000313" key="3">
    <source>
        <dbReference type="EMBL" id="TDP07600.1"/>
    </source>
</evidence>
<comment type="caution">
    <text evidence="3">The sequence shown here is derived from an EMBL/GenBank/DDBJ whole genome shotgun (WGS) entry which is preliminary data.</text>
</comment>
<dbReference type="GO" id="GO:0016874">
    <property type="term" value="F:ligase activity"/>
    <property type="evidence" value="ECO:0007669"/>
    <property type="project" value="UniProtKB-KW"/>
</dbReference>
<reference evidence="3 4" key="1">
    <citation type="submission" date="2019-03" db="EMBL/GenBank/DDBJ databases">
        <title>Genomic Encyclopedia of Type Strains, Phase IV (KMG-IV): sequencing the most valuable type-strain genomes for metagenomic binning, comparative biology and taxonomic classification.</title>
        <authorList>
            <person name="Goeker M."/>
        </authorList>
    </citation>
    <scope>NUCLEOTIDE SEQUENCE [LARGE SCALE GENOMIC DNA]</scope>
    <source>
        <strain evidence="3 4">DSM 25082</strain>
    </source>
</reference>
<dbReference type="RefSeq" id="WP_133604406.1">
    <property type="nucleotide sequence ID" value="NZ_JAUFPJ010000008.1"/>
</dbReference>
<evidence type="ECO:0000313" key="4">
    <source>
        <dbReference type="Proteomes" id="UP000295357"/>
    </source>
</evidence>
<dbReference type="SUPFAM" id="SSF52402">
    <property type="entry name" value="Adenine nucleotide alpha hydrolases-like"/>
    <property type="match status" value="1"/>
</dbReference>
<dbReference type="AlphaFoldDB" id="A0A4R6MYC5"/>
<dbReference type="InterPro" id="IPR022310">
    <property type="entry name" value="NAD/GMP_synthase"/>
</dbReference>
<keyword evidence="1" id="KW-0436">Ligase</keyword>
<dbReference type="OrthoDB" id="8557965at2"/>
<dbReference type="EMBL" id="SNXE01000007">
    <property type="protein sequence ID" value="TDP07600.1"/>
    <property type="molecule type" value="Genomic_DNA"/>
</dbReference>
<feature type="domain" description="NAD/GMP synthase" evidence="2">
    <location>
        <begin position="62"/>
        <end position="181"/>
    </location>
</feature>
<dbReference type="GO" id="GO:0006163">
    <property type="term" value="P:purine nucleotide metabolic process"/>
    <property type="evidence" value="ECO:0007669"/>
    <property type="project" value="UniProtKB-ARBA"/>
</dbReference>
<gene>
    <name evidence="3" type="ORF">DFR39_107133</name>
</gene>
<dbReference type="Proteomes" id="UP000295357">
    <property type="component" value="Unassembled WGS sequence"/>
</dbReference>
<dbReference type="InterPro" id="IPR014729">
    <property type="entry name" value="Rossmann-like_a/b/a_fold"/>
</dbReference>
<dbReference type="InterPro" id="IPR020022">
    <property type="entry name" value="N-acetyl_sugar_amidoTrfase"/>
</dbReference>